<dbReference type="InterPro" id="IPR008906">
    <property type="entry name" value="HATC_C_dom"/>
</dbReference>
<dbReference type="GeneID" id="112686764"/>
<dbReference type="PANTHER" id="PTHR45749">
    <property type="match status" value="1"/>
</dbReference>
<evidence type="ECO:0000313" key="3">
    <source>
        <dbReference type="RefSeq" id="XP_025414967.1"/>
    </source>
</evidence>
<name>A0A8B8FVV5_9HEMI</name>
<gene>
    <name evidence="3" type="primary">LOC112686764</name>
</gene>
<keyword evidence="2" id="KW-1185">Reference proteome</keyword>
<feature type="domain" description="HAT C-terminal dimerisation" evidence="1">
    <location>
        <begin position="476"/>
        <end position="550"/>
    </location>
</feature>
<organism evidence="2 3">
    <name type="scientific">Sipha flava</name>
    <name type="common">yellow sugarcane aphid</name>
    <dbReference type="NCBI Taxonomy" id="143950"/>
    <lineage>
        <taxon>Eukaryota</taxon>
        <taxon>Metazoa</taxon>
        <taxon>Ecdysozoa</taxon>
        <taxon>Arthropoda</taxon>
        <taxon>Hexapoda</taxon>
        <taxon>Insecta</taxon>
        <taxon>Pterygota</taxon>
        <taxon>Neoptera</taxon>
        <taxon>Paraneoptera</taxon>
        <taxon>Hemiptera</taxon>
        <taxon>Sternorrhyncha</taxon>
        <taxon>Aphidomorpha</taxon>
        <taxon>Aphidoidea</taxon>
        <taxon>Aphididae</taxon>
        <taxon>Sipha</taxon>
    </lineage>
</organism>
<evidence type="ECO:0000259" key="1">
    <source>
        <dbReference type="Pfam" id="PF05699"/>
    </source>
</evidence>
<accession>A0A8B8FVV5</accession>
<protein>
    <submittedName>
        <fullName evidence="3">Zinc finger MYM-type protein 6-like</fullName>
    </submittedName>
</protein>
<dbReference type="AlphaFoldDB" id="A0A8B8FVV5"/>
<dbReference type="RefSeq" id="XP_025414967.1">
    <property type="nucleotide sequence ID" value="XM_025559182.1"/>
</dbReference>
<sequence>MTFINNNADLYLAVMPSARKQTWEITMLQNKLKRKGGAEKNRNKKRKELLEESKACLRLDSSSDWQHIYLRIGEHENSAHHRDCVNSHFMTKEDKDIKKMIIYGCTDVRGQQIERRRNIVERIIDVVKLIGKCGLAYRGKRNEAAYTLNNPNIDHVKSEKIKDKDSKQGGGLITFLSKNTFNNILEVCSDLITETIVSEIKKSRMYSIQIDTTQDVRFKKCTTTTGQAFADLVVQTLQSKGISLNNCIGNSTDGASNMQGQYSGFAKKMEDLAPNQVHVWCVGHILNLVLQDVTSSEIHVANLFELLNSTASFIRRSYVRMDRWNDIVTKMKLNLIGETKWWAKEVALKQIFGLFDTKNFNAIVFLKIFSITRPLSKYLQSNNCDILQACNMIKKSEVQLQQVEFSEIHEKTNIFIEHMNDELDEIDIVIEKNAMKKISEKLNFINPNITQASLKEEFLDFIHKFDSLKQNISFSYVNEDEDLDDYNLDEKEYLISENASYPSLFLAYKYILTLSVSQVSCERSFSKLKYIKNRLRSTLSSSHMEQLMIICTEKDIINQLENKRIIDKFASQNKLLKTLLIL</sequence>
<evidence type="ECO:0000313" key="2">
    <source>
        <dbReference type="Proteomes" id="UP000694846"/>
    </source>
</evidence>
<dbReference type="InterPro" id="IPR012337">
    <property type="entry name" value="RNaseH-like_sf"/>
</dbReference>
<dbReference type="Proteomes" id="UP000694846">
    <property type="component" value="Unplaced"/>
</dbReference>
<reference evidence="3" key="1">
    <citation type="submission" date="2025-08" db="UniProtKB">
        <authorList>
            <consortium name="RefSeq"/>
        </authorList>
    </citation>
    <scope>IDENTIFICATION</scope>
    <source>
        <tissue evidence="3">Whole body</tissue>
    </source>
</reference>
<dbReference type="Pfam" id="PF05699">
    <property type="entry name" value="Dimer_Tnp_hAT"/>
    <property type="match status" value="1"/>
</dbReference>
<dbReference type="OrthoDB" id="6632173at2759"/>
<proteinExistence type="predicted"/>
<dbReference type="PANTHER" id="PTHR45749:SF21">
    <property type="entry name" value="DUF4371 DOMAIN-CONTAINING PROTEIN"/>
    <property type="match status" value="1"/>
</dbReference>
<dbReference type="GO" id="GO:0046983">
    <property type="term" value="F:protein dimerization activity"/>
    <property type="evidence" value="ECO:0007669"/>
    <property type="project" value="InterPro"/>
</dbReference>
<dbReference type="SUPFAM" id="SSF53098">
    <property type="entry name" value="Ribonuclease H-like"/>
    <property type="match status" value="1"/>
</dbReference>